<dbReference type="InterPro" id="IPR050066">
    <property type="entry name" value="UvrABC_protein_C"/>
</dbReference>
<reference evidence="10" key="2">
    <citation type="submission" date="2021-04" db="EMBL/GenBank/DDBJ databases">
        <authorList>
            <person name="Dong X."/>
        </authorList>
    </citation>
    <scope>NUCLEOTIDE SEQUENCE</scope>
    <source>
        <strain evidence="10">LLY</strain>
    </source>
</reference>
<dbReference type="InterPro" id="IPR001162">
    <property type="entry name" value="UvrC_RNase_H_dom"/>
</dbReference>
<dbReference type="HAMAP" id="MF_00203">
    <property type="entry name" value="UvrC"/>
    <property type="match status" value="1"/>
</dbReference>
<dbReference type="Pfam" id="PF22920">
    <property type="entry name" value="UvrC_RNaseH"/>
    <property type="match status" value="1"/>
</dbReference>
<evidence type="ECO:0000256" key="1">
    <source>
        <dbReference type="ARBA" id="ARBA00022490"/>
    </source>
</evidence>
<comment type="subunit">
    <text evidence="6">Interacts with UvrB in an incision complex.</text>
</comment>
<feature type="domain" description="UVR" evidence="7">
    <location>
        <begin position="199"/>
        <end position="234"/>
    </location>
</feature>
<evidence type="ECO:0000256" key="2">
    <source>
        <dbReference type="ARBA" id="ARBA00022763"/>
    </source>
</evidence>
<dbReference type="InterPro" id="IPR038476">
    <property type="entry name" value="UvrC_RNase_H_dom_sf"/>
</dbReference>
<dbReference type="AlphaFoldDB" id="A0A9E5DA81"/>
<dbReference type="InterPro" id="IPR047296">
    <property type="entry name" value="GIY-YIG_UvrC_Cho"/>
</dbReference>
<keyword evidence="1 6" id="KW-0963">Cytoplasm</keyword>
<dbReference type="Gene3D" id="4.10.860.10">
    <property type="entry name" value="UVR domain"/>
    <property type="match status" value="1"/>
</dbReference>
<dbReference type="RefSeq" id="WP_250867915.1">
    <property type="nucleotide sequence ID" value="NZ_JAGSOI010000017.1"/>
</dbReference>
<evidence type="ECO:0000259" key="9">
    <source>
        <dbReference type="PROSITE" id="PS50165"/>
    </source>
</evidence>
<dbReference type="InterPro" id="IPR000305">
    <property type="entry name" value="GIY-YIG_endonuc"/>
</dbReference>
<dbReference type="PANTHER" id="PTHR30562">
    <property type="entry name" value="UVRC/OXIDOREDUCTASE"/>
    <property type="match status" value="1"/>
</dbReference>
<keyword evidence="11" id="KW-1185">Reference proteome</keyword>
<dbReference type="SUPFAM" id="SSF82771">
    <property type="entry name" value="GIY-YIG endonuclease"/>
    <property type="match status" value="1"/>
</dbReference>
<dbReference type="FunFam" id="3.40.1440.10:FF:000001">
    <property type="entry name" value="UvrABC system protein C"/>
    <property type="match status" value="1"/>
</dbReference>
<dbReference type="EMBL" id="JAGSOI010000017">
    <property type="protein sequence ID" value="MCM1986530.1"/>
    <property type="molecule type" value="Genomic_DNA"/>
</dbReference>
<dbReference type="Pfam" id="PF02151">
    <property type="entry name" value="UVR"/>
    <property type="match status" value="1"/>
</dbReference>
<keyword evidence="3 6" id="KW-0228">DNA excision</keyword>
<evidence type="ECO:0000259" key="7">
    <source>
        <dbReference type="PROSITE" id="PS50151"/>
    </source>
</evidence>
<comment type="function">
    <text evidence="6">The UvrABC repair system catalyzes the recognition and processing of DNA lesions. UvrC both incises the 5' and 3' sides of the lesion. The N-terminal half is responsible for the 3' incision and the C-terminal half is responsible for the 5' incision.</text>
</comment>
<dbReference type="Pfam" id="PF01541">
    <property type="entry name" value="GIY-YIG"/>
    <property type="match status" value="1"/>
</dbReference>
<comment type="caution">
    <text evidence="10">The sequence shown here is derived from an EMBL/GenBank/DDBJ whole genome shotgun (WGS) entry which is preliminary data.</text>
</comment>
<dbReference type="SUPFAM" id="SSF46600">
    <property type="entry name" value="C-terminal UvrC-binding domain of UvrB"/>
    <property type="match status" value="1"/>
</dbReference>
<dbReference type="SMART" id="SM00465">
    <property type="entry name" value="GIYc"/>
    <property type="match status" value="1"/>
</dbReference>
<evidence type="ECO:0000313" key="10">
    <source>
        <dbReference type="EMBL" id="MCM1986530.1"/>
    </source>
</evidence>
<dbReference type="PROSITE" id="PS50164">
    <property type="entry name" value="GIY_YIG"/>
    <property type="match status" value="1"/>
</dbReference>
<evidence type="ECO:0000256" key="3">
    <source>
        <dbReference type="ARBA" id="ARBA00022769"/>
    </source>
</evidence>
<evidence type="ECO:0000313" key="11">
    <source>
        <dbReference type="Proteomes" id="UP001056766"/>
    </source>
</evidence>
<dbReference type="InterPro" id="IPR036876">
    <property type="entry name" value="UVR_dom_sf"/>
</dbReference>
<keyword evidence="6" id="KW-0742">SOS response</keyword>
<dbReference type="GO" id="GO:0009432">
    <property type="term" value="P:SOS response"/>
    <property type="evidence" value="ECO:0007669"/>
    <property type="project" value="UniProtKB-UniRule"/>
</dbReference>
<evidence type="ECO:0000256" key="5">
    <source>
        <dbReference type="ARBA" id="ARBA00023204"/>
    </source>
</evidence>
<dbReference type="InterPro" id="IPR004791">
    <property type="entry name" value="UvrC"/>
</dbReference>
<dbReference type="GO" id="GO:0006289">
    <property type="term" value="P:nucleotide-excision repair"/>
    <property type="evidence" value="ECO:0007669"/>
    <property type="project" value="UniProtKB-UniRule"/>
</dbReference>
<evidence type="ECO:0000256" key="4">
    <source>
        <dbReference type="ARBA" id="ARBA00022881"/>
    </source>
</evidence>
<proteinExistence type="inferred from homology"/>
<dbReference type="InterPro" id="IPR010994">
    <property type="entry name" value="RuvA_2-like"/>
</dbReference>
<dbReference type="Gene3D" id="3.40.1440.10">
    <property type="entry name" value="GIY-YIG endonuclease"/>
    <property type="match status" value="1"/>
</dbReference>
<protein>
    <recommendedName>
        <fullName evidence="6">UvrABC system protein C</fullName>
        <shortName evidence="6">Protein UvrC</shortName>
    </recommendedName>
    <alternativeName>
        <fullName evidence="6">Excinuclease ABC subunit C</fullName>
    </alternativeName>
</protein>
<dbReference type="Proteomes" id="UP001056766">
    <property type="component" value="Unassembled WGS sequence"/>
</dbReference>
<feature type="domain" description="GIY-YIG" evidence="8">
    <location>
        <begin position="10"/>
        <end position="89"/>
    </location>
</feature>
<dbReference type="PROSITE" id="PS50151">
    <property type="entry name" value="UVR"/>
    <property type="match status" value="1"/>
</dbReference>
<dbReference type="InterPro" id="IPR003583">
    <property type="entry name" value="Hlx-hairpin-Hlx_DNA-bd_motif"/>
</dbReference>
<accession>A0A9E5DA81</accession>
<feature type="domain" description="UvrC family homology region profile" evidence="9">
    <location>
        <begin position="249"/>
        <end position="472"/>
    </location>
</feature>
<keyword evidence="2 6" id="KW-0227">DNA damage</keyword>
<dbReference type="GO" id="GO:0009381">
    <property type="term" value="F:excinuclease ABC activity"/>
    <property type="evidence" value="ECO:0007669"/>
    <property type="project" value="UniProtKB-UniRule"/>
</dbReference>
<keyword evidence="10" id="KW-0378">Hydrolase</keyword>
<dbReference type="Pfam" id="PF14520">
    <property type="entry name" value="HHH_5"/>
    <property type="match status" value="1"/>
</dbReference>
<organism evidence="10 11">
    <name type="scientific">Methanococcoides seepicolus</name>
    <dbReference type="NCBI Taxonomy" id="2828780"/>
    <lineage>
        <taxon>Archaea</taxon>
        <taxon>Methanobacteriati</taxon>
        <taxon>Methanobacteriota</taxon>
        <taxon>Stenosarchaea group</taxon>
        <taxon>Methanomicrobia</taxon>
        <taxon>Methanosarcinales</taxon>
        <taxon>Methanosarcinaceae</taxon>
        <taxon>Methanococcoides</taxon>
    </lineage>
</organism>
<dbReference type="PROSITE" id="PS50165">
    <property type="entry name" value="UVRC"/>
    <property type="match status" value="1"/>
</dbReference>
<evidence type="ECO:0000256" key="6">
    <source>
        <dbReference type="HAMAP-Rule" id="MF_00203"/>
    </source>
</evidence>
<dbReference type="Gene3D" id="1.10.150.20">
    <property type="entry name" value="5' to 3' exonuclease, C-terminal subdomain"/>
    <property type="match status" value="1"/>
</dbReference>
<dbReference type="GO" id="GO:0005737">
    <property type="term" value="C:cytoplasm"/>
    <property type="evidence" value="ECO:0007669"/>
    <property type="project" value="UniProtKB-SubCell"/>
</dbReference>
<dbReference type="SMART" id="SM00278">
    <property type="entry name" value="HhH1"/>
    <property type="match status" value="2"/>
</dbReference>
<sequence>MRPDISNIPDLPGVYLMKDVSDNIIYIGKAKSLKKRVSQYFQSSKNHSSKTRAMVRKIADVDYIVTESEVAALILEANLVKKNRPHYNIALKDDKRYPYVKVTVNTKFPKIFITRRRLMDGALYFGPYTNVKPVKQTLEMISQIFRIKRCNRRIDGKGKRPCLNYHIDRCYAPCNGSISPEEYRNNVMEAVKFFKGETSGIIKELQEKMNTHALAQEYESAAAIRDHIDALKSLSQQQTATAGNDDSDIIATASDDETVFVQIFYIRDGNMVGKADLSLSWGDVTGNIARATEEFIKQYYQDAPVPPEILVQNPIPEKELVIKWLSEKAARSVQIQVPQRGNKKRLMEMAEQNAQMTMEQSHLKQNDKEQALQALLQLRDALSLSILPAHIEGFDISNISGTDAVGSMVVFENGIPANSKYRHFNIKTVKGIDDFAMMAEVVKRRYTRQKAEKDKLPDLILIDGGPGQVSAAMGSLKELQLDIPLVGLAKRFEHIIVPKDDTDEVVILPHTSEALKMLMRVRDESHRFAVSSHRRRRTARLSHSELDTIPGIGASRKKALLNHFSSIEQIRHASVEELTAVDGISKGLAERIVAHFKQERVANQ</sequence>
<name>A0A9E5DA81_9EURY</name>
<dbReference type="InterPro" id="IPR035901">
    <property type="entry name" value="GIY-YIG_endonuc_sf"/>
</dbReference>
<dbReference type="GO" id="GO:0003677">
    <property type="term" value="F:DNA binding"/>
    <property type="evidence" value="ECO:0007669"/>
    <property type="project" value="UniProtKB-UniRule"/>
</dbReference>
<evidence type="ECO:0000259" key="8">
    <source>
        <dbReference type="PROSITE" id="PS50164"/>
    </source>
</evidence>
<keyword evidence="5 6" id="KW-0234">DNA repair</keyword>
<keyword evidence="4 6" id="KW-0267">Excision nuclease</keyword>
<comment type="subcellular location">
    <subcellularLocation>
        <location evidence="6">Cytoplasm</location>
    </subcellularLocation>
</comment>
<comment type="similarity">
    <text evidence="6">Belongs to the UvrC family.</text>
</comment>
<dbReference type="Gene3D" id="3.30.420.340">
    <property type="entry name" value="UvrC, RNAse H endonuclease domain"/>
    <property type="match status" value="1"/>
</dbReference>
<reference evidence="10" key="1">
    <citation type="journal article" date="2021" name="mSystems">
        <title>Bacteria and Archaea Synergistically Convert Glycine Betaine to Biogenic Methane in the Formosa Cold Seep of the South China Sea.</title>
        <authorList>
            <person name="Li L."/>
            <person name="Zhang W."/>
            <person name="Zhang S."/>
            <person name="Song L."/>
            <person name="Sun Q."/>
            <person name="Zhang H."/>
            <person name="Xiang H."/>
            <person name="Dong X."/>
        </authorList>
    </citation>
    <scope>NUCLEOTIDE SEQUENCE</scope>
    <source>
        <strain evidence="10">LLY</strain>
    </source>
</reference>
<dbReference type="SUPFAM" id="SSF47781">
    <property type="entry name" value="RuvA domain 2-like"/>
    <property type="match status" value="1"/>
</dbReference>
<dbReference type="NCBIfam" id="NF001824">
    <property type="entry name" value="PRK00558.1-5"/>
    <property type="match status" value="1"/>
</dbReference>
<dbReference type="GO" id="GO:0009380">
    <property type="term" value="C:excinuclease repair complex"/>
    <property type="evidence" value="ECO:0007669"/>
    <property type="project" value="InterPro"/>
</dbReference>
<gene>
    <name evidence="6 10" type="primary">uvrC</name>
    <name evidence="10" type="ORF">KDK67_05880</name>
</gene>
<dbReference type="CDD" id="cd10434">
    <property type="entry name" value="GIY-YIG_UvrC_Cho"/>
    <property type="match status" value="1"/>
</dbReference>
<dbReference type="Pfam" id="PF08459">
    <property type="entry name" value="UvrC_RNaseH_dom"/>
    <property type="match status" value="1"/>
</dbReference>
<dbReference type="NCBIfam" id="TIGR00194">
    <property type="entry name" value="uvrC"/>
    <property type="match status" value="1"/>
</dbReference>
<dbReference type="InterPro" id="IPR001943">
    <property type="entry name" value="UVR_dom"/>
</dbReference>
<dbReference type="PANTHER" id="PTHR30562:SF1">
    <property type="entry name" value="UVRABC SYSTEM PROTEIN C"/>
    <property type="match status" value="1"/>
</dbReference>